<reference evidence="1 2" key="1">
    <citation type="submission" date="2013-08" db="EMBL/GenBank/DDBJ databases">
        <authorList>
            <person name="Stouthamer R."/>
            <person name="Nunney L."/>
        </authorList>
    </citation>
    <scope>NUCLEOTIDE SEQUENCE [LARGE SCALE GENOMIC DNA]</scope>
    <source>
        <strain evidence="2">ann-1</strain>
    </source>
</reference>
<gene>
    <name evidence="1" type="ORF">D934_11780</name>
</gene>
<dbReference type="EMBL" id="CP006696">
    <property type="protein sequence ID" value="AIC11598.1"/>
    <property type="molecule type" value="Genomic_DNA"/>
</dbReference>
<sequence>MNFIGGDDESLITGAEFSTGRMLWDIGDDGVGFCRYWH</sequence>
<dbReference type="AlphaFoldDB" id="A0A060H7M6"/>
<evidence type="ECO:0000313" key="1">
    <source>
        <dbReference type="EMBL" id="AIC11598.1"/>
    </source>
</evidence>
<proteinExistence type="predicted"/>
<accession>A0A060H7M6</accession>
<dbReference type="PATRIC" id="fig|155920.8.peg.2764"/>
<dbReference type="Proteomes" id="UP000027215">
    <property type="component" value="Chromosome"/>
</dbReference>
<name>A0A060H7M6_XYLFS</name>
<protein>
    <submittedName>
        <fullName evidence="1">Uncharacterized protein</fullName>
    </submittedName>
</protein>
<dbReference type="HOGENOM" id="CLU_3335104_0_0_6"/>
<evidence type="ECO:0000313" key="2">
    <source>
        <dbReference type="Proteomes" id="UP000027215"/>
    </source>
</evidence>
<organism evidence="1 2">
    <name type="scientific">Xylella fastidiosa subsp. sandyi Ann-1</name>
    <dbReference type="NCBI Taxonomy" id="155920"/>
    <lineage>
        <taxon>Bacteria</taxon>
        <taxon>Pseudomonadati</taxon>
        <taxon>Pseudomonadota</taxon>
        <taxon>Gammaproteobacteria</taxon>
        <taxon>Lysobacterales</taxon>
        <taxon>Lysobacteraceae</taxon>
        <taxon>Xylella</taxon>
    </lineage>
</organism>
<dbReference type="KEGG" id="xfs:D934_11780"/>